<name>A0AAV6V8J1_9ARAC</name>
<dbReference type="EMBL" id="JAFNEN010000132">
    <property type="protein sequence ID" value="KAG8192934.1"/>
    <property type="molecule type" value="Genomic_DNA"/>
</dbReference>
<proteinExistence type="predicted"/>
<dbReference type="AlphaFoldDB" id="A0AAV6V8J1"/>
<comment type="caution">
    <text evidence="2">The sequence shown here is derived from an EMBL/GenBank/DDBJ whole genome shotgun (WGS) entry which is preliminary data.</text>
</comment>
<keyword evidence="3" id="KW-1185">Reference proteome</keyword>
<feature type="compositionally biased region" description="Basic and acidic residues" evidence="1">
    <location>
        <begin position="222"/>
        <end position="232"/>
    </location>
</feature>
<evidence type="ECO:0000256" key="1">
    <source>
        <dbReference type="SAM" id="MobiDB-lite"/>
    </source>
</evidence>
<reference evidence="2 3" key="1">
    <citation type="journal article" date="2022" name="Nat. Ecol. Evol.">
        <title>A masculinizing supergene underlies an exaggerated male reproductive morph in a spider.</title>
        <authorList>
            <person name="Hendrickx F."/>
            <person name="De Corte Z."/>
            <person name="Sonet G."/>
            <person name="Van Belleghem S.M."/>
            <person name="Kostlbacher S."/>
            <person name="Vangestel C."/>
        </authorList>
    </citation>
    <scope>NUCLEOTIDE SEQUENCE [LARGE SCALE GENOMIC DNA]</scope>
    <source>
        <strain evidence="2">W744_W776</strain>
    </source>
</reference>
<evidence type="ECO:0000313" key="2">
    <source>
        <dbReference type="EMBL" id="KAG8192934.1"/>
    </source>
</evidence>
<feature type="region of interest" description="Disordered" evidence="1">
    <location>
        <begin position="202"/>
        <end position="248"/>
    </location>
</feature>
<organism evidence="2 3">
    <name type="scientific">Oedothorax gibbosus</name>
    <dbReference type="NCBI Taxonomy" id="931172"/>
    <lineage>
        <taxon>Eukaryota</taxon>
        <taxon>Metazoa</taxon>
        <taxon>Ecdysozoa</taxon>
        <taxon>Arthropoda</taxon>
        <taxon>Chelicerata</taxon>
        <taxon>Arachnida</taxon>
        <taxon>Araneae</taxon>
        <taxon>Araneomorphae</taxon>
        <taxon>Entelegynae</taxon>
        <taxon>Araneoidea</taxon>
        <taxon>Linyphiidae</taxon>
        <taxon>Erigoninae</taxon>
        <taxon>Oedothorax</taxon>
    </lineage>
</organism>
<evidence type="ECO:0000313" key="3">
    <source>
        <dbReference type="Proteomes" id="UP000827092"/>
    </source>
</evidence>
<sequence length="852" mass="94671">MGKEDPNIFLNNHGFKDKFEVVDNKGFNSGRNTPRTDQNLIPYSNMVRINDRGPINDFGTNYNAKPINTQGFNGNNEIHRQISYKEGDRSFKAKFQSHDYVSNHNRIPTDLSHIQPSHGFGHDSGLSMHQNTINNHGPSYKSEAPFNQVRGEHLNSPPMPTITKSHNFKSSQMLQPKSEGHRSSILNHNNSAKNIQQGTFHPNISKHILPNSQIHHGSPADLGKKISKDQQKPHSVQDGQGHTSQRLKYTKGHYASTPFIRRDILGDQSDSKQHILQNRQQVIKQNQFNSDKKVRIKQISTVGGSINGFGNTKGLPGLNSPVGRMNIGSESKINFSHIKCTSKCPRRLANRRVVRTVSVKDNLRDPDILKTGKTSKPYNLLKFGNIPITDLSHELLLSEPSDIDGNSSSFVKQQHNRSEVKYVYDTENDLKTFFLLKTLNDHKPNILSKIGNVSEPAMEPELLLKYGNSSEPDFFLISGNSSEPNHPSKSGNNSKIDLLLQYENSGEPDFLSIYRSSSDTDFLLTSGNSSEPNLYERFGQPDFLLILGNSSKSDHPSKSSNSSEIDLLLQYKNSNKSDFLLTFENSSESDHLPKSDISSEHDYLSEVWKSSKPQLPLEDGNNSEPEFLLTTGNINETNLLLKSRNPNEPIIFINSLIGEPYQYSEEVYKSGKQQTNKRVERTTDIISTESRLLKYLLSRLTQNNGQGNSSSLETRLINSLLLGNNRGIGQTVHATGNGSVPVLLWKLMSNVLNQHLERDNHSTGSNGQTGIGLGLLGSNLFGHLLGEHNSAFGNLNPLGQNQTNIGLSGILTPYTNSISKIVSQNGGGTLKGLELLRNSTLVQQLLGQSHPG</sequence>
<accession>A0AAV6V8J1</accession>
<protein>
    <submittedName>
        <fullName evidence="2">Uncharacterized protein</fullName>
    </submittedName>
</protein>
<gene>
    <name evidence="2" type="ORF">JTE90_028058</name>
</gene>
<dbReference type="Proteomes" id="UP000827092">
    <property type="component" value="Unassembled WGS sequence"/>
</dbReference>
<feature type="compositionally biased region" description="Polar residues" evidence="1">
    <location>
        <begin position="233"/>
        <end position="247"/>
    </location>
</feature>